<dbReference type="Gene3D" id="3.40.50.300">
    <property type="entry name" value="P-loop containing nucleotide triphosphate hydrolases"/>
    <property type="match status" value="1"/>
</dbReference>
<dbReference type="EC" id="2.8.2.-" evidence="3"/>
<sequence>MDSPLLILQDHPAKSCEDSCKAAPRTLASEFKLKISTFPREKGWDRVNNLYHYQGFWYYEHFLAGIMSAQEHFRPQPTDIFLTSCPKAGTTWLKALTFAIVTRARFDDSTSPLLKKLPHDCIPFIELDLSENSNNRDMEMPLVATHMPYTSLPTSVTNSGCKIVYICRDPRDAFVSYWFFKAKQLSPKNAEPLPLEEAFEMYCKGIINYGPCWDHVLGYWRASLEFPERILILKFEELKKDTTFYVKKLAEFIGYPFTKEETGVVQKIIDLCDFENLSNLEVNKNGEHRSGSGVNIKNNAFFRNGKVGDWENYLTAEMAARLNQIMEEKLKGSGFFTG</sequence>
<evidence type="ECO:0000259" key="4">
    <source>
        <dbReference type="Pfam" id="PF00685"/>
    </source>
</evidence>
<evidence type="ECO:0000313" key="6">
    <source>
        <dbReference type="Proteomes" id="UP001159364"/>
    </source>
</evidence>
<evidence type="ECO:0000256" key="2">
    <source>
        <dbReference type="ARBA" id="ARBA00022679"/>
    </source>
</evidence>
<dbReference type="InterPro" id="IPR027417">
    <property type="entry name" value="P-loop_NTPase"/>
</dbReference>
<organism evidence="5 6">
    <name type="scientific">Erythroxylum novogranatense</name>
    <dbReference type="NCBI Taxonomy" id="1862640"/>
    <lineage>
        <taxon>Eukaryota</taxon>
        <taxon>Viridiplantae</taxon>
        <taxon>Streptophyta</taxon>
        <taxon>Embryophyta</taxon>
        <taxon>Tracheophyta</taxon>
        <taxon>Spermatophyta</taxon>
        <taxon>Magnoliopsida</taxon>
        <taxon>eudicotyledons</taxon>
        <taxon>Gunneridae</taxon>
        <taxon>Pentapetalae</taxon>
        <taxon>rosids</taxon>
        <taxon>fabids</taxon>
        <taxon>Malpighiales</taxon>
        <taxon>Erythroxylaceae</taxon>
        <taxon>Erythroxylum</taxon>
    </lineage>
</organism>
<evidence type="ECO:0000256" key="1">
    <source>
        <dbReference type="ARBA" id="ARBA00005771"/>
    </source>
</evidence>
<gene>
    <name evidence="5" type="ORF">K2173_003973</name>
</gene>
<dbReference type="Pfam" id="PF00685">
    <property type="entry name" value="Sulfotransfer_1"/>
    <property type="match status" value="1"/>
</dbReference>
<name>A0AAV8SJE2_9ROSI</name>
<evidence type="ECO:0000256" key="3">
    <source>
        <dbReference type="RuleBase" id="RU361155"/>
    </source>
</evidence>
<reference evidence="5 6" key="1">
    <citation type="submission" date="2021-09" db="EMBL/GenBank/DDBJ databases">
        <title>Genomic insights and catalytic innovation underlie evolution of tropane alkaloids biosynthesis.</title>
        <authorList>
            <person name="Wang Y.-J."/>
            <person name="Tian T."/>
            <person name="Huang J.-P."/>
            <person name="Huang S.-X."/>
        </authorList>
    </citation>
    <scope>NUCLEOTIDE SEQUENCE [LARGE SCALE GENOMIC DNA]</scope>
    <source>
        <strain evidence="5">KIB-2018</strain>
        <tissue evidence="5">Leaf</tissue>
    </source>
</reference>
<dbReference type="Proteomes" id="UP001159364">
    <property type="component" value="Linkage Group LG10"/>
</dbReference>
<dbReference type="InterPro" id="IPR000863">
    <property type="entry name" value="Sulfotransferase_dom"/>
</dbReference>
<dbReference type="AlphaFoldDB" id="A0AAV8SJE2"/>
<accession>A0AAV8SJE2</accession>
<evidence type="ECO:0000313" key="5">
    <source>
        <dbReference type="EMBL" id="KAJ8752337.1"/>
    </source>
</evidence>
<keyword evidence="6" id="KW-1185">Reference proteome</keyword>
<dbReference type="EMBL" id="JAIWQS010000010">
    <property type="protein sequence ID" value="KAJ8752337.1"/>
    <property type="molecule type" value="Genomic_DNA"/>
</dbReference>
<keyword evidence="2 3" id="KW-0808">Transferase</keyword>
<dbReference type="PANTHER" id="PTHR11783">
    <property type="entry name" value="SULFOTRANSFERASE SULT"/>
    <property type="match status" value="1"/>
</dbReference>
<proteinExistence type="inferred from homology"/>
<dbReference type="SUPFAM" id="SSF52540">
    <property type="entry name" value="P-loop containing nucleoside triphosphate hydrolases"/>
    <property type="match status" value="1"/>
</dbReference>
<protein>
    <recommendedName>
        <fullName evidence="3">Sulfotransferase</fullName>
        <ecNumber evidence="3">2.8.2.-</ecNumber>
    </recommendedName>
</protein>
<comment type="caution">
    <text evidence="5">The sequence shown here is derived from an EMBL/GenBank/DDBJ whole genome shotgun (WGS) entry which is preliminary data.</text>
</comment>
<feature type="domain" description="Sulfotransferase" evidence="4">
    <location>
        <begin position="77"/>
        <end position="334"/>
    </location>
</feature>
<comment type="similarity">
    <text evidence="1 3">Belongs to the sulfotransferase 1 family.</text>
</comment>
<dbReference type="GO" id="GO:0008146">
    <property type="term" value="F:sulfotransferase activity"/>
    <property type="evidence" value="ECO:0007669"/>
    <property type="project" value="InterPro"/>
</dbReference>